<keyword evidence="4" id="KW-1185">Reference proteome</keyword>
<gene>
    <name evidence="3" type="ORF">PG994_012372</name>
</gene>
<evidence type="ECO:0000313" key="4">
    <source>
        <dbReference type="Proteomes" id="UP001480595"/>
    </source>
</evidence>
<organism evidence="3 4">
    <name type="scientific">Apiospora phragmitis</name>
    <dbReference type="NCBI Taxonomy" id="2905665"/>
    <lineage>
        <taxon>Eukaryota</taxon>
        <taxon>Fungi</taxon>
        <taxon>Dikarya</taxon>
        <taxon>Ascomycota</taxon>
        <taxon>Pezizomycotina</taxon>
        <taxon>Sordariomycetes</taxon>
        <taxon>Xylariomycetidae</taxon>
        <taxon>Amphisphaeriales</taxon>
        <taxon>Apiosporaceae</taxon>
        <taxon>Apiospora</taxon>
    </lineage>
</organism>
<comment type="caution">
    <text evidence="3">The sequence shown here is derived from an EMBL/GenBank/DDBJ whole genome shotgun (WGS) entry which is preliminary data.</text>
</comment>
<dbReference type="EMBL" id="JAQQWL010000011">
    <property type="protein sequence ID" value="KAK8050642.1"/>
    <property type="molecule type" value="Genomic_DNA"/>
</dbReference>
<reference evidence="3 4" key="1">
    <citation type="submission" date="2023-01" db="EMBL/GenBank/DDBJ databases">
        <title>Analysis of 21 Apiospora genomes using comparative genomics revels a genus with tremendous synthesis potential of carbohydrate active enzymes and secondary metabolites.</title>
        <authorList>
            <person name="Sorensen T."/>
        </authorList>
    </citation>
    <scope>NUCLEOTIDE SEQUENCE [LARGE SCALE GENOMIC DNA]</scope>
    <source>
        <strain evidence="3 4">CBS 135458</strain>
    </source>
</reference>
<evidence type="ECO:0000256" key="1">
    <source>
        <dbReference type="SAM" id="MobiDB-lite"/>
    </source>
</evidence>
<keyword evidence="2" id="KW-0472">Membrane</keyword>
<evidence type="ECO:0000313" key="3">
    <source>
        <dbReference type="EMBL" id="KAK8050642.1"/>
    </source>
</evidence>
<feature type="transmembrane region" description="Helical" evidence="2">
    <location>
        <begin position="37"/>
        <end position="57"/>
    </location>
</feature>
<dbReference type="RefSeq" id="XP_066712891.1">
    <property type="nucleotide sequence ID" value="XM_066863781.1"/>
</dbReference>
<dbReference type="Proteomes" id="UP001480595">
    <property type="component" value="Unassembled WGS sequence"/>
</dbReference>
<sequence length="151" mass="17561">MQSADPKTKATAAPARPEPKVDGGNENAEEVEQQSKLYRIVMTPINLISFILGLWLVDLRNQWHREHHHHSHSRPRPPSSASYLPAWIWRPREPAEEPFYYHSKQRKLMRMEASEAFLLRNRVIFGLVLVAMVVLWATSWMIRSVVAWLVA</sequence>
<protein>
    <submittedName>
        <fullName evidence="3">Uncharacterized protein</fullName>
    </submittedName>
</protein>
<keyword evidence="2" id="KW-1133">Transmembrane helix</keyword>
<feature type="region of interest" description="Disordered" evidence="1">
    <location>
        <begin position="1"/>
        <end position="29"/>
    </location>
</feature>
<name>A0ABR1TVM9_9PEZI</name>
<evidence type="ECO:0000256" key="2">
    <source>
        <dbReference type="SAM" id="Phobius"/>
    </source>
</evidence>
<dbReference type="GeneID" id="92096844"/>
<accession>A0ABR1TVM9</accession>
<feature type="transmembrane region" description="Helical" evidence="2">
    <location>
        <begin position="123"/>
        <end position="142"/>
    </location>
</feature>
<proteinExistence type="predicted"/>
<keyword evidence="2" id="KW-0812">Transmembrane</keyword>